<dbReference type="EMBL" id="ADLN01000057">
    <property type="protein sequence ID" value="EHI59461.1"/>
    <property type="molecule type" value="Genomic_DNA"/>
</dbReference>
<evidence type="ECO:0000256" key="1">
    <source>
        <dbReference type="SAM" id="Phobius"/>
    </source>
</evidence>
<evidence type="ECO:0000313" key="3">
    <source>
        <dbReference type="Proteomes" id="UP000005384"/>
    </source>
</evidence>
<name>G5IG99_9FIRM</name>
<proteinExistence type="predicted"/>
<accession>G5IG99</accession>
<dbReference type="OrthoDB" id="290056at2"/>
<dbReference type="RefSeq" id="WP_006780506.1">
    <property type="nucleotide sequence ID" value="NZ_CP040506.1"/>
</dbReference>
<dbReference type="Proteomes" id="UP000005384">
    <property type="component" value="Unassembled WGS sequence"/>
</dbReference>
<evidence type="ECO:0000313" key="2">
    <source>
        <dbReference type="EMBL" id="EHI59461.1"/>
    </source>
</evidence>
<keyword evidence="1" id="KW-0812">Transmembrane</keyword>
<dbReference type="AlphaFoldDB" id="G5IG99"/>
<comment type="caution">
    <text evidence="2">The sequence shown here is derived from an EMBL/GenBank/DDBJ whole genome shotgun (WGS) entry which is preliminary data.</text>
</comment>
<dbReference type="PATRIC" id="fig|742737.3.peg.2543"/>
<organism evidence="2 3">
    <name type="scientific">Hungatella hathewayi WAL-18680</name>
    <dbReference type="NCBI Taxonomy" id="742737"/>
    <lineage>
        <taxon>Bacteria</taxon>
        <taxon>Bacillati</taxon>
        <taxon>Bacillota</taxon>
        <taxon>Clostridia</taxon>
        <taxon>Lachnospirales</taxon>
        <taxon>Lachnospiraceae</taxon>
        <taxon>Hungatella</taxon>
    </lineage>
</organism>
<gene>
    <name evidence="2" type="ORF">HMPREF9473_02527</name>
</gene>
<keyword evidence="3" id="KW-1185">Reference proteome</keyword>
<sequence length="52" mass="5785">MEKLRWLAEEEGGQGMVEYVLIFMLVAAMSISILTKLGLKVAGFYAEAEAEF</sequence>
<keyword evidence="1" id="KW-0472">Membrane</keyword>
<evidence type="ECO:0008006" key="4">
    <source>
        <dbReference type="Google" id="ProtNLM"/>
    </source>
</evidence>
<feature type="transmembrane region" description="Helical" evidence="1">
    <location>
        <begin position="20"/>
        <end position="39"/>
    </location>
</feature>
<dbReference type="HOGENOM" id="CLU_171854_8_2_9"/>
<protein>
    <recommendedName>
        <fullName evidence="4">Flp/Fap pilin component</fullName>
    </recommendedName>
</protein>
<keyword evidence="1" id="KW-1133">Transmembrane helix</keyword>
<reference evidence="2 3" key="1">
    <citation type="submission" date="2011-08" db="EMBL/GenBank/DDBJ databases">
        <title>The Genome Sequence of Clostridium hathewayi WAL-18680.</title>
        <authorList>
            <consortium name="The Broad Institute Genome Sequencing Platform"/>
            <person name="Earl A."/>
            <person name="Ward D."/>
            <person name="Feldgarden M."/>
            <person name="Gevers D."/>
            <person name="Finegold S.M."/>
            <person name="Summanen P.H."/>
            <person name="Molitoris D.R."/>
            <person name="Song M."/>
            <person name="Daigneault M."/>
            <person name="Allen-Vercoe E."/>
            <person name="Young S.K."/>
            <person name="Zeng Q."/>
            <person name="Gargeya S."/>
            <person name="Fitzgerald M."/>
            <person name="Haas B."/>
            <person name="Abouelleil A."/>
            <person name="Alvarado L."/>
            <person name="Arachchi H.M."/>
            <person name="Berlin A."/>
            <person name="Brown A."/>
            <person name="Chapman S.B."/>
            <person name="Chen Z."/>
            <person name="Dunbar C."/>
            <person name="Freedman E."/>
            <person name="Gearin G."/>
            <person name="Gellesch M."/>
            <person name="Goldberg J."/>
            <person name="Griggs A."/>
            <person name="Gujja S."/>
            <person name="Heiman D."/>
            <person name="Howarth C."/>
            <person name="Larson L."/>
            <person name="Lui A."/>
            <person name="MacDonald P.J.P."/>
            <person name="Montmayeur A."/>
            <person name="Murphy C."/>
            <person name="Neiman D."/>
            <person name="Pearson M."/>
            <person name="Priest M."/>
            <person name="Roberts A."/>
            <person name="Saif S."/>
            <person name="Shea T."/>
            <person name="Shenoy N."/>
            <person name="Sisk P."/>
            <person name="Stolte C."/>
            <person name="Sykes S."/>
            <person name="Wortman J."/>
            <person name="Nusbaum C."/>
            <person name="Birren B."/>
        </authorList>
    </citation>
    <scope>NUCLEOTIDE SEQUENCE [LARGE SCALE GENOMIC DNA]</scope>
    <source>
        <strain evidence="2 3">WAL-18680</strain>
    </source>
</reference>